<evidence type="ECO:0000256" key="1">
    <source>
        <dbReference type="ARBA" id="ARBA00022603"/>
    </source>
</evidence>
<evidence type="ECO:0000256" key="3">
    <source>
        <dbReference type="ARBA" id="ARBA00022691"/>
    </source>
</evidence>
<comment type="caution">
    <text evidence="5">The sequence shown here is derived from an EMBL/GenBank/DDBJ whole genome shotgun (WGS) entry which is preliminary data.</text>
</comment>
<dbReference type="GO" id="GO:0008168">
    <property type="term" value="F:methyltransferase activity"/>
    <property type="evidence" value="ECO:0007669"/>
    <property type="project" value="UniProtKB-KW"/>
</dbReference>
<keyword evidence="1 5" id="KW-0489">Methyltransferase</keyword>
<evidence type="ECO:0000313" key="6">
    <source>
        <dbReference type="Proteomes" id="UP000285961"/>
    </source>
</evidence>
<dbReference type="AlphaFoldDB" id="A0A419ES66"/>
<dbReference type="Pfam" id="PF13649">
    <property type="entry name" value="Methyltransf_25"/>
    <property type="match status" value="1"/>
</dbReference>
<sequence>MTSGVLREYEEGLLLEPNESSEDIAFFGAMVRRLGGPVLELGCGTGRLAIPMVRQGFEVVGLDISAGMLERFRRNLASEPHEIRNRASVVRADMRRFVLKKLFGCVVISSNTLLLAGSERAVGETLACIALHVRAGGSVIIDIAAIDEDVRRSLSRYPTGLISDLTFSDNSNGERVKRIHKMTVHGGENGGIQDGRSPIRLSIEYRYLNSREELQGRRREDVVLVRPNEMFELLAEHDFEVADTYGWYDCRPFSEAERKLLVVARKRGTD</sequence>
<dbReference type="PANTHER" id="PTHR43464:SF19">
    <property type="entry name" value="UBIQUINONE BIOSYNTHESIS O-METHYLTRANSFERASE, MITOCHONDRIAL"/>
    <property type="match status" value="1"/>
</dbReference>
<dbReference type="Proteomes" id="UP000285961">
    <property type="component" value="Unassembled WGS sequence"/>
</dbReference>
<name>A0A419ES66_9BACT</name>
<dbReference type="CDD" id="cd02440">
    <property type="entry name" value="AdoMet_MTases"/>
    <property type="match status" value="1"/>
</dbReference>
<dbReference type="SUPFAM" id="SSF53335">
    <property type="entry name" value="S-adenosyl-L-methionine-dependent methyltransferases"/>
    <property type="match status" value="1"/>
</dbReference>
<dbReference type="InterPro" id="IPR029063">
    <property type="entry name" value="SAM-dependent_MTases_sf"/>
</dbReference>
<dbReference type="PANTHER" id="PTHR43464">
    <property type="entry name" value="METHYLTRANSFERASE"/>
    <property type="match status" value="1"/>
</dbReference>
<reference evidence="5 6" key="1">
    <citation type="journal article" date="2017" name="ISME J.">
        <title>Energy and carbon metabolisms in a deep terrestrial subsurface fluid microbial community.</title>
        <authorList>
            <person name="Momper L."/>
            <person name="Jungbluth S.P."/>
            <person name="Lee M.D."/>
            <person name="Amend J.P."/>
        </authorList>
    </citation>
    <scope>NUCLEOTIDE SEQUENCE [LARGE SCALE GENOMIC DNA]</scope>
    <source>
        <strain evidence="5">SURF_17</strain>
    </source>
</reference>
<feature type="domain" description="Methyltransferase" evidence="4">
    <location>
        <begin position="38"/>
        <end position="137"/>
    </location>
</feature>
<evidence type="ECO:0000313" key="5">
    <source>
        <dbReference type="EMBL" id="RJP66353.1"/>
    </source>
</evidence>
<dbReference type="Gene3D" id="3.40.50.150">
    <property type="entry name" value="Vaccinia Virus protein VP39"/>
    <property type="match status" value="1"/>
</dbReference>
<dbReference type="EMBL" id="QZKI01000117">
    <property type="protein sequence ID" value="RJP66353.1"/>
    <property type="molecule type" value="Genomic_DNA"/>
</dbReference>
<organism evidence="5 6">
    <name type="scientific">Candidatus Abyssobacteria bacterium SURF_17</name>
    <dbReference type="NCBI Taxonomy" id="2093361"/>
    <lineage>
        <taxon>Bacteria</taxon>
        <taxon>Pseudomonadati</taxon>
        <taxon>Candidatus Hydrogenedentota</taxon>
        <taxon>Candidatus Abyssobacteria</taxon>
    </lineage>
</organism>
<dbReference type="GO" id="GO:0032259">
    <property type="term" value="P:methylation"/>
    <property type="evidence" value="ECO:0007669"/>
    <property type="project" value="UniProtKB-KW"/>
</dbReference>
<dbReference type="InterPro" id="IPR041698">
    <property type="entry name" value="Methyltransf_25"/>
</dbReference>
<evidence type="ECO:0000256" key="2">
    <source>
        <dbReference type="ARBA" id="ARBA00022679"/>
    </source>
</evidence>
<proteinExistence type="predicted"/>
<keyword evidence="2 5" id="KW-0808">Transferase</keyword>
<evidence type="ECO:0000259" key="4">
    <source>
        <dbReference type="Pfam" id="PF13649"/>
    </source>
</evidence>
<accession>A0A419ES66</accession>
<gene>
    <name evidence="5" type="ORF">C4532_16200</name>
</gene>
<protein>
    <submittedName>
        <fullName evidence="5">Class I SAM-dependent methyltransferase</fullName>
    </submittedName>
</protein>
<keyword evidence="3" id="KW-0949">S-adenosyl-L-methionine</keyword>